<dbReference type="EMBL" id="UGZE01000001">
    <property type="protein sequence ID" value="SUJ09691.1"/>
    <property type="molecule type" value="Genomic_DNA"/>
</dbReference>
<dbReference type="AlphaFoldDB" id="A0A380BYX2"/>
<evidence type="ECO:0000313" key="2">
    <source>
        <dbReference type="EMBL" id="SUJ09691.1"/>
    </source>
</evidence>
<gene>
    <name evidence="2" type="primary">fcbC</name>
    <name evidence="2" type="ORF">NCTC12413_00371</name>
    <name evidence="1" type="ORF">SAR03_12550</name>
</gene>
<evidence type="ECO:0000313" key="4">
    <source>
        <dbReference type="Proteomes" id="UP000321598"/>
    </source>
</evidence>
<dbReference type="InterPro" id="IPR050563">
    <property type="entry name" value="4-hydroxybenzoyl-CoA_TE"/>
</dbReference>
<dbReference type="InterPro" id="IPR029069">
    <property type="entry name" value="HotDog_dom_sf"/>
</dbReference>
<dbReference type="Proteomes" id="UP000321598">
    <property type="component" value="Unassembled WGS sequence"/>
</dbReference>
<reference evidence="1 4" key="2">
    <citation type="submission" date="2019-07" db="EMBL/GenBank/DDBJ databases">
        <title>Whole genome shotgun sequence of Staphylococcus arlettae NBRC 109765.</title>
        <authorList>
            <person name="Hosoyama A."/>
            <person name="Uohara A."/>
            <person name="Ohji S."/>
            <person name="Ichikawa N."/>
        </authorList>
    </citation>
    <scope>NUCLEOTIDE SEQUENCE [LARGE SCALE GENOMIC DNA]</scope>
    <source>
        <strain evidence="1 4">NBRC 109765</strain>
    </source>
</reference>
<dbReference type="EMBL" id="BKAV01000010">
    <property type="protein sequence ID" value="GEQ00218.1"/>
    <property type="molecule type" value="Genomic_DNA"/>
</dbReference>
<dbReference type="Pfam" id="PF13279">
    <property type="entry name" value="4HBT_2"/>
    <property type="match status" value="1"/>
</dbReference>
<dbReference type="GO" id="GO:0047617">
    <property type="term" value="F:fatty acyl-CoA hydrolase activity"/>
    <property type="evidence" value="ECO:0007669"/>
    <property type="project" value="TreeGrafter"/>
</dbReference>
<organism evidence="2 3">
    <name type="scientific">Staphylococcus arlettae</name>
    <dbReference type="NCBI Taxonomy" id="29378"/>
    <lineage>
        <taxon>Bacteria</taxon>
        <taxon>Bacillati</taxon>
        <taxon>Bacillota</taxon>
        <taxon>Bacilli</taxon>
        <taxon>Bacillales</taxon>
        <taxon>Staphylococcaceae</taxon>
        <taxon>Staphylococcus</taxon>
    </lineage>
</organism>
<dbReference type="RefSeq" id="WP_103388197.1">
    <property type="nucleotide sequence ID" value="NZ_BKAV01000010.1"/>
</dbReference>
<accession>A0A380BYX2</accession>
<dbReference type="PANTHER" id="PTHR31793:SF2">
    <property type="entry name" value="BLR1345 PROTEIN"/>
    <property type="match status" value="1"/>
</dbReference>
<sequence>MTVNYFYRNTVQPSWIDHNNHMHDAQYYAVFSDSVVAFFEAMDFSVSRRKDQNITIFSLEAHITFLKELVLDESFYVQPHIYDYDAKRVHLFLSMYNALDEPIATYEIIMMAVNYQTRKSTIFPEDILTTIQQQYETQAAFTPPKQLGHVIQIPRK</sequence>
<dbReference type="SUPFAM" id="SSF54637">
    <property type="entry name" value="Thioesterase/thiol ester dehydrase-isomerase"/>
    <property type="match status" value="1"/>
</dbReference>
<name>A0A380BYX2_9STAP</name>
<dbReference type="OrthoDB" id="6117985at2"/>
<dbReference type="PANTHER" id="PTHR31793">
    <property type="entry name" value="4-HYDROXYBENZOYL-COA THIOESTERASE FAMILY MEMBER"/>
    <property type="match status" value="1"/>
</dbReference>
<keyword evidence="4" id="KW-1185">Reference proteome</keyword>
<dbReference type="Gene3D" id="3.10.129.10">
    <property type="entry name" value="Hotdog Thioesterase"/>
    <property type="match status" value="1"/>
</dbReference>
<reference evidence="2 3" key="1">
    <citation type="submission" date="2018-06" db="EMBL/GenBank/DDBJ databases">
        <authorList>
            <consortium name="Pathogen Informatics"/>
            <person name="Doyle S."/>
        </authorList>
    </citation>
    <scope>NUCLEOTIDE SEQUENCE [LARGE SCALE GENOMIC DNA]</scope>
    <source>
        <strain evidence="2 3">NCTC12413</strain>
    </source>
</reference>
<dbReference type="STRING" id="1212545.SARL_00205"/>
<dbReference type="Proteomes" id="UP000254956">
    <property type="component" value="Unassembled WGS sequence"/>
</dbReference>
<evidence type="ECO:0000313" key="1">
    <source>
        <dbReference type="EMBL" id="GEQ00218.1"/>
    </source>
</evidence>
<dbReference type="CDD" id="cd00586">
    <property type="entry name" value="4HBT"/>
    <property type="match status" value="1"/>
</dbReference>
<proteinExistence type="predicted"/>
<protein>
    <submittedName>
        <fullName evidence="1">3-hydroxyacyl-CoA dehydrogenase</fullName>
    </submittedName>
    <submittedName>
        <fullName evidence="2">Putative thioesterase</fullName>
    </submittedName>
</protein>
<evidence type="ECO:0000313" key="3">
    <source>
        <dbReference type="Proteomes" id="UP000254956"/>
    </source>
</evidence>